<dbReference type="EMBL" id="MPOH02000058">
    <property type="protein sequence ID" value="OQD51745.1"/>
    <property type="molecule type" value="Genomic_DNA"/>
</dbReference>
<reference evidence="3" key="1">
    <citation type="submission" date="2016-11" db="EMBL/GenBank/DDBJ databases">
        <authorList>
            <person name="Schniete J.K."/>
            <person name="Salih T."/>
            <person name="Algora Gallardo L."/>
            <person name="Martinez Fernandez S."/>
            <person name="Herron P.R."/>
        </authorList>
    </citation>
    <scope>NUCLEOTIDE SEQUENCE [LARGE SCALE GENOMIC DNA]</scope>
    <source>
        <strain evidence="3">DSM 41896</strain>
    </source>
</reference>
<evidence type="ECO:0000259" key="1">
    <source>
        <dbReference type="PROSITE" id="PS50801"/>
    </source>
</evidence>
<sequence>MLTVLMQHEGTVVAQLPEQVDYDNATLVGAQCEDLVRQGCAILVLDASRVDYLDSSGISMIIKLSRILGDHAGTLRVANLNAHYQQVWRLLGLDSLFPVSPTVQAALGPRWNGSASGMTISPPPSGW</sequence>
<dbReference type="PROSITE" id="PS50801">
    <property type="entry name" value="STAS"/>
    <property type="match status" value="1"/>
</dbReference>
<dbReference type="InterPro" id="IPR036513">
    <property type="entry name" value="STAS_dom_sf"/>
</dbReference>
<dbReference type="STRING" id="114686.BM536_038270"/>
<dbReference type="RefSeq" id="WP_073497201.1">
    <property type="nucleotide sequence ID" value="NZ_MPOH02000058.1"/>
</dbReference>
<dbReference type="Pfam" id="PF01740">
    <property type="entry name" value="STAS"/>
    <property type="match status" value="1"/>
</dbReference>
<dbReference type="Proteomes" id="UP000184286">
    <property type="component" value="Unassembled WGS sequence"/>
</dbReference>
<evidence type="ECO:0000313" key="2">
    <source>
        <dbReference type="EMBL" id="OQD51745.1"/>
    </source>
</evidence>
<dbReference type="GO" id="GO:0043856">
    <property type="term" value="F:anti-sigma factor antagonist activity"/>
    <property type="evidence" value="ECO:0007669"/>
    <property type="project" value="TreeGrafter"/>
</dbReference>
<dbReference type="Gene3D" id="3.30.750.24">
    <property type="entry name" value="STAS domain"/>
    <property type="match status" value="1"/>
</dbReference>
<gene>
    <name evidence="2" type="ORF">BM536_038270</name>
</gene>
<reference evidence="2 3" key="2">
    <citation type="submission" date="2017-02" db="EMBL/GenBank/DDBJ databases">
        <title>Draft genome sequence of Streptomyces phaeoluteigriseus type strain DSM41896.</title>
        <authorList>
            <person name="Salih T.S."/>
            <person name="Algora Gallardo L."/>
            <person name="Melo Santos T."/>
            <person name="Filgueira Martinez S."/>
            <person name="Herron P.R."/>
        </authorList>
    </citation>
    <scope>NUCLEOTIDE SEQUENCE [LARGE SCALE GENOMIC DNA]</scope>
    <source>
        <strain evidence="2 3">DSM 41896</strain>
    </source>
</reference>
<protein>
    <submittedName>
        <fullName evidence="2">Anti-anti-sigma factor</fullName>
    </submittedName>
</protein>
<feature type="domain" description="STAS" evidence="1">
    <location>
        <begin position="1"/>
        <end position="110"/>
    </location>
</feature>
<name>A0A1V6MH92_9ACTN</name>
<dbReference type="PANTHER" id="PTHR33495:SF2">
    <property type="entry name" value="ANTI-SIGMA FACTOR ANTAGONIST TM_1081-RELATED"/>
    <property type="match status" value="1"/>
</dbReference>
<dbReference type="PANTHER" id="PTHR33495">
    <property type="entry name" value="ANTI-SIGMA FACTOR ANTAGONIST TM_1081-RELATED-RELATED"/>
    <property type="match status" value="1"/>
</dbReference>
<proteinExistence type="predicted"/>
<dbReference type="OrthoDB" id="4231780at2"/>
<organism evidence="2 3">
    <name type="scientific">Streptomyces phaeoluteigriseus</name>
    <dbReference type="NCBI Taxonomy" id="114686"/>
    <lineage>
        <taxon>Bacteria</taxon>
        <taxon>Bacillati</taxon>
        <taxon>Actinomycetota</taxon>
        <taxon>Actinomycetes</taxon>
        <taxon>Kitasatosporales</taxon>
        <taxon>Streptomycetaceae</taxon>
        <taxon>Streptomyces</taxon>
        <taxon>Streptomyces aurantiacus group</taxon>
    </lineage>
</organism>
<accession>A0A1V6MH92</accession>
<evidence type="ECO:0000313" key="3">
    <source>
        <dbReference type="Proteomes" id="UP000184286"/>
    </source>
</evidence>
<dbReference type="SUPFAM" id="SSF52091">
    <property type="entry name" value="SpoIIaa-like"/>
    <property type="match status" value="1"/>
</dbReference>
<dbReference type="CDD" id="cd07043">
    <property type="entry name" value="STAS_anti-anti-sigma_factors"/>
    <property type="match status" value="1"/>
</dbReference>
<dbReference type="InterPro" id="IPR002645">
    <property type="entry name" value="STAS_dom"/>
</dbReference>
<dbReference type="AlphaFoldDB" id="A0A1V6MH92"/>
<comment type="caution">
    <text evidence="2">The sequence shown here is derived from an EMBL/GenBank/DDBJ whole genome shotgun (WGS) entry which is preliminary data.</text>
</comment>